<proteinExistence type="predicted"/>
<dbReference type="InterPro" id="IPR036844">
    <property type="entry name" value="Hint_dom_sf"/>
</dbReference>
<dbReference type="OrthoDB" id="7818989at2"/>
<evidence type="ECO:0000259" key="1">
    <source>
        <dbReference type="Pfam" id="PF13403"/>
    </source>
</evidence>
<dbReference type="EMBL" id="PXNQ02000009">
    <property type="protein sequence ID" value="RNF33718.1"/>
    <property type="molecule type" value="Genomic_DNA"/>
</dbReference>
<dbReference type="AlphaFoldDB" id="A0A3R7P3H4"/>
<organism evidence="2 3">
    <name type="scientific">Paracoccus methylarcula</name>
    <dbReference type="NCBI Taxonomy" id="72022"/>
    <lineage>
        <taxon>Bacteria</taxon>
        <taxon>Pseudomonadati</taxon>
        <taxon>Pseudomonadota</taxon>
        <taxon>Alphaproteobacteria</taxon>
        <taxon>Rhodobacterales</taxon>
        <taxon>Paracoccaceae</taxon>
        <taxon>Paracoccus</taxon>
    </lineage>
</organism>
<protein>
    <submittedName>
        <fullName evidence="2">Hemolysin</fullName>
    </submittedName>
</protein>
<keyword evidence="3" id="KW-1185">Reference proteome</keyword>
<accession>A0A3R7P3H4</accession>
<dbReference type="Pfam" id="PF13403">
    <property type="entry name" value="Hint_2"/>
    <property type="match status" value="1"/>
</dbReference>
<gene>
    <name evidence="2" type="ORF">A7A09_014615</name>
</gene>
<feature type="domain" description="Hedgehog/Intein (Hint)" evidence="1">
    <location>
        <begin position="76"/>
        <end position="222"/>
    </location>
</feature>
<dbReference type="SUPFAM" id="SSF51294">
    <property type="entry name" value="Hedgehog/intein (Hint) domain"/>
    <property type="match status" value="1"/>
</dbReference>
<sequence length="279" mass="30916">MQDSVGHPLDTNPTGGEFVKLSIGGRTYYTFNNVYDWEVSSYEDAGVWQNEDTEFPPAYTGLWDASSFTPTPDPIPCFTSGTLIETNQGNKPVEELQPGDMIATLDDGYQPIRWIGSTRRDAVDLAHNPKLRPIRIPAGALGNGLPKRDLMVSRQHRVLVRSKIAQRMFGAEEILIPASKLVGMNGSEIAGDVEDVTYFHILFDKHQVIFSEDAPTESLFTGPVALQSVPPEARKEIETLFPQITEPDFMAESARLIPAKGSEVKKLVARHLKHAKPML</sequence>
<dbReference type="InterPro" id="IPR028992">
    <property type="entry name" value="Hedgehog/Intein_dom"/>
</dbReference>
<reference evidence="2" key="1">
    <citation type="submission" date="2018-05" db="EMBL/GenBank/DDBJ databases">
        <title>Reclassification of Methylarcula marina and Methylarcula terricola as Paracoccus methylarcula sp.nov., comb.nov. and Paracoccus terricola comb.nov.</title>
        <authorList>
            <person name="Shmareva M.N."/>
            <person name="Doronina N.V."/>
            <person name="Vasilenko O.V."/>
            <person name="Tarlachkov S.V."/>
            <person name="Trotsenko Y.A."/>
        </authorList>
    </citation>
    <scope>NUCLEOTIDE SEQUENCE [LARGE SCALE GENOMIC DNA]</scope>
    <source>
        <strain evidence="2">VKM B-2159</strain>
    </source>
</reference>
<name>A0A3R7P3H4_9RHOB</name>
<comment type="caution">
    <text evidence="2">The sequence shown here is derived from an EMBL/GenBank/DDBJ whole genome shotgun (WGS) entry which is preliminary data.</text>
</comment>
<dbReference type="Gene3D" id="2.170.16.10">
    <property type="entry name" value="Hedgehog/Intein (Hint) domain"/>
    <property type="match status" value="1"/>
</dbReference>
<evidence type="ECO:0000313" key="3">
    <source>
        <dbReference type="Proteomes" id="UP000238137"/>
    </source>
</evidence>
<dbReference type="Proteomes" id="UP000238137">
    <property type="component" value="Unassembled WGS sequence"/>
</dbReference>
<evidence type="ECO:0000313" key="2">
    <source>
        <dbReference type="EMBL" id="RNF33718.1"/>
    </source>
</evidence>